<keyword evidence="5" id="KW-1185">Reference proteome</keyword>
<dbReference type="EMBL" id="JAEMUH010000007">
    <property type="protein sequence ID" value="MBJ7550734.1"/>
    <property type="molecule type" value="Genomic_DNA"/>
</dbReference>
<name>A0ABS0ZAP1_9GAMM</name>
<feature type="domain" description="Tail sheath protein C-terminal" evidence="3">
    <location>
        <begin position="293"/>
        <end position="392"/>
    </location>
</feature>
<dbReference type="Proteomes" id="UP000598488">
    <property type="component" value="Unassembled WGS sequence"/>
</dbReference>
<dbReference type="InterPro" id="IPR020287">
    <property type="entry name" value="Tail_sheath_C"/>
</dbReference>
<evidence type="ECO:0000313" key="5">
    <source>
        <dbReference type="Proteomes" id="UP000598488"/>
    </source>
</evidence>
<protein>
    <submittedName>
        <fullName evidence="4">Phage tail sheath subtilisin-like domain-containing protein</fullName>
    </submittedName>
</protein>
<accession>A0ABS0ZAP1</accession>
<reference evidence="4 5" key="1">
    <citation type="submission" date="2020-12" db="EMBL/GenBank/DDBJ databases">
        <title>Comparative genome analysis of fungal antagonists Marinomonas ostreistagni 398 and M. spartinae 468.</title>
        <authorList>
            <person name="Fields J.L."/>
            <person name="Mavrodi O.V."/>
            <person name="Biber P.D."/>
            <person name="Indest K.J."/>
            <person name="Mavrodi D.V."/>
        </authorList>
    </citation>
    <scope>NUCLEOTIDE SEQUENCE [LARGE SCALE GENOMIC DNA]</scope>
    <source>
        <strain evidence="4 5">USM7</strain>
    </source>
</reference>
<evidence type="ECO:0000256" key="1">
    <source>
        <dbReference type="ARBA" id="ARBA00008005"/>
    </source>
</evidence>
<dbReference type="InterPro" id="IPR052042">
    <property type="entry name" value="Tail_sheath_structural"/>
</dbReference>
<dbReference type="PANTHER" id="PTHR35861">
    <property type="match status" value="1"/>
</dbReference>
<dbReference type="Gene3D" id="3.40.50.11780">
    <property type="match status" value="1"/>
</dbReference>
<dbReference type="Pfam" id="PF04984">
    <property type="entry name" value="Phage_sheath_1"/>
    <property type="match status" value="1"/>
</dbReference>
<evidence type="ECO:0000259" key="3">
    <source>
        <dbReference type="Pfam" id="PF17482"/>
    </source>
</evidence>
<dbReference type="PANTHER" id="PTHR35861:SF1">
    <property type="entry name" value="PHAGE TAIL SHEATH PROTEIN"/>
    <property type="match status" value="1"/>
</dbReference>
<organism evidence="4 5">
    <name type="scientific">Marinomonas ostreistagni</name>
    <dbReference type="NCBI Taxonomy" id="359209"/>
    <lineage>
        <taxon>Bacteria</taxon>
        <taxon>Pseudomonadati</taxon>
        <taxon>Pseudomonadota</taxon>
        <taxon>Gammaproteobacteria</taxon>
        <taxon>Oceanospirillales</taxon>
        <taxon>Oceanospirillaceae</taxon>
        <taxon>Marinomonas</taxon>
    </lineage>
</organism>
<evidence type="ECO:0000259" key="2">
    <source>
        <dbReference type="Pfam" id="PF04984"/>
    </source>
</evidence>
<comment type="similarity">
    <text evidence="1">Belongs to the myoviridae tail sheath protein family.</text>
</comment>
<sequence length="404" mass="42911">MAGSGFLHGVEVTEIANGVRPIESVSSSIIGIVGTAPGADPVAFPLNTPVVVAGSSYEAAKLDVTTDGTGGGTLPAALDGIFDQIGATVIVVRVEEETQETDTLVNVRGGVDAQTGQYEGAYALLASESVNGKVPRIICAPGFTHQRPNDGDGNPTANPVVAELISIAERLTAIIVADGPNTNDDAAVLYASDFGSDRIYVVDPWVTIFNDDGEVVAEPASARVAGVIARTDYEEGFHRSPSNQVINGISGTARPVDFKLGDTSSRANLLNEQKVATIVYQDGYRLWGNMSLSDDSKWKYLCVRRTADVINDAMRVSHLWAVDRGITSTFVSDIVEGVNGVLREMTTKGQILGGSCWGNTDLNTPESIQSGQLYIDFDFTPTFPAERITFRSTLVNDYASEVIV</sequence>
<gene>
    <name evidence="4" type="ORF">JHD44_08575</name>
</gene>
<evidence type="ECO:0000313" key="4">
    <source>
        <dbReference type="EMBL" id="MBJ7550734.1"/>
    </source>
</evidence>
<proteinExistence type="inferred from homology"/>
<dbReference type="RefSeq" id="WP_199462348.1">
    <property type="nucleotide sequence ID" value="NZ_JAEMUH010000007.1"/>
</dbReference>
<feature type="domain" description="Tail sheath protein subtilisin-like" evidence="2">
    <location>
        <begin position="117"/>
        <end position="291"/>
    </location>
</feature>
<comment type="caution">
    <text evidence="4">The sequence shown here is derived from an EMBL/GenBank/DDBJ whole genome shotgun (WGS) entry which is preliminary data.</text>
</comment>
<dbReference type="Pfam" id="PF17482">
    <property type="entry name" value="Phage_sheath_1C"/>
    <property type="match status" value="1"/>
</dbReference>
<dbReference type="InterPro" id="IPR035089">
    <property type="entry name" value="Phage_sheath_subtilisin"/>
</dbReference>